<proteinExistence type="predicted"/>
<evidence type="ECO:0000313" key="2">
    <source>
        <dbReference type="Proteomes" id="UP000789860"/>
    </source>
</evidence>
<dbReference type="EMBL" id="CAJVPM010005510">
    <property type="protein sequence ID" value="CAG8525037.1"/>
    <property type="molecule type" value="Genomic_DNA"/>
</dbReference>
<name>A0ACA9LDX6_9GLOM</name>
<gene>
    <name evidence="1" type="ORF">SCALOS_LOCUS4227</name>
</gene>
<keyword evidence="2" id="KW-1185">Reference proteome</keyword>
<protein>
    <submittedName>
        <fullName evidence="1">5220_t:CDS:1</fullName>
    </submittedName>
</protein>
<dbReference type="Proteomes" id="UP000789860">
    <property type="component" value="Unassembled WGS sequence"/>
</dbReference>
<evidence type="ECO:0000313" key="1">
    <source>
        <dbReference type="EMBL" id="CAG8525037.1"/>
    </source>
</evidence>
<sequence length="111" mass="12363">PMELKRPSLSLQTEENTRNITPNGGLLFAWKQIRWNDSALPSPPTFFHVSAGNECGQPHGRQSRANSRAEKVFVRNRCSTCESADENTGVRSIPTYPAVVWPDISLLHNCA</sequence>
<reference evidence="1" key="1">
    <citation type="submission" date="2021-06" db="EMBL/GenBank/DDBJ databases">
        <authorList>
            <person name="Kallberg Y."/>
            <person name="Tangrot J."/>
            <person name="Rosling A."/>
        </authorList>
    </citation>
    <scope>NUCLEOTIDE SEQUENCE</scope>
    <source>
        <strain evidence="1">AU212A</strain>
    </source>
</reference>
<feature type="non-terminal residue" evidence="1">
    <location>
        <position position="1"/>
    </location>
</feature>
<accession>A0ACA9LDX6</accession>
<organism evidence="1 2">
    <name type="scientific">Scutellospora calospora</name>
    <dbReference type="NCBI Taxonomy" id="85575"/>
    <lineage>
        <taxon>Eukaryota</taxon>
        <taxon>Fungi</taxon>
        <taxon>Fungi incertae sedis</taxon>
        <taxon>Mucoromycota</taxon>
        <taxon>Glomeromycotina</taxon>
        <taxon>Glomeromycetes</taxon>
        <taxon>Diversisporales</taxon>
        <taxon>Gigasporaceae</taxon>
        <taxon>Scutellospora</taxon>
    </lineage>
</organism>
<comment type="caution">
    <text evidence="1">The sequence shown here is derived from an EMBL/GenBank/DDBJ whole genome shotgun (WGS) entry which is preliminary data.</text>
</comment>